<gene>
    <name evidence="2" type="ORF">NZ47_02105</name>
</gene>
<proteinExistence type="predicted"/>
<evidence type="ECO:0000313" key="2">
    <source>
        <dbReference type="EMBL" id="KHM52880.1"/>
    </source>
</evidence>
<feature type="transmembrane region" description="Helical" evidence="1">
    <location>
        <begin position="83"/>
        <end position="103"/>
    </location>
</feature>
<reference evidence="2 3" key="1">
    <citation type="journal article" date="2013" name="PLoS ONE">
        <title>Identification and characterization of three novel lipases belonging to families II and V from Anaerovibrio lipolyticus 5ST.</title>
        <authorList>
            <person name="Prive F."/>
            <person name="Kaderbhai N.N."/>
            <person name="Girdwood S."/>
            <person name="Worgan H.J."/>
            <person name="Pinloche E."/>
            <person name="Scollan N.D."/>
            <person name="Huws S.A."/>
            <person name="Newbold C.J."/>
        </authorList>
    </citation>
    <scope>NUCLEOTIDE SEQUENCE [LARGE SCALE GENOMIC DNA]</scope>
    <source>
        <strain evidence="2 3">5S</strain>
    </source>
</reference>
<dbReference type="Proteomes" id="UP000030993">
    <property type="component" value="Unassembled WGS sequence"/>
</dbReference>
<sequence>MEIVNAFAIFWILFNGYTLYKVLISSSDEERDDIHNELVDMCRTMTPTAVGKTMVTLFLAVMVLDIIGFYLTYTYAYTMEENFYTRILLFLAFVLVFFIDQIVSFRQTMKIAAALRIPNIRDDVLKRFMRMTERDMDFINTISAVAKFVAAFQLVLYTILTKSS</sequence>
<keyword evidence="3" id="KW-1185">Reference proteome</keyword>
<keyword evidence="1" id="KW-1133">Transmembrane helix</keyword>
<keyword evidence="1" id="KW-0812">Transmembrane</keyword>
<feature type="transmembrane region" description="Helical" evidence="1">
    <location>
        <begin position="6"/>
        <end position="24"/>
    </location>
</feature>
<comment type="caution">
    <text evidence="2">The sequence shown here is derived from an EMBL/GenBank/DDBJ whole genome shotgun (WGS) entry which is preliminary data.</text>
</comment>
<accession>A0A0B2JX32</accession>
<protein>
    <submittedName>
        <fullName evidence="2">Uncharacterized protein</fullName>
    </submittedName>
</protein>
<dbReference type="EMBL" id="JSCE01000040">
    <property type="protein sequence ID" value="KHM52880.1"/>
    <property type="molecule type" value="Genomic_DNA"/>
</dbReference>
<organism evidence="2 3">
    <name type="scientific">Anaerovibrio lipolyticus</name>
    <dbReference type="NCBI Taxonomy" id="82374"/>
    <lineage>
        <taxon>Bacteria</taxon>
        <taxon>Bacillati</taxon>
        <taxon>Bacillota</taxon>
        <taxon>Negativicutes</taxon>
        <taxon>Selenomonadales</taxon>
        <taxon>Selenomonadaceae</taxon>
        <taxon>Anaerovibrio</taxon>
    </lineage>
</organism>
<dbReference type="RefSeq" id="WP_039206051.1">
    <property type="nucleotide sequence ID" value="NZ_JSCE01000040.1"/>
</dbReference>
<keyword evidence="1" id="KW-0472">Membrane</keyword>
<feature type="transmembrane region" description="Helical" evidence="1">
    <location>
        <begin position="138"/>
        <end position="160"/>
    </location>
</feature>
<dbReference type="AlphaFoldDB" id="A0A0B2JX32"/>
<name>A0A0B2JX32_9FIRM</name>
<evidence type="ECO:0000313" key="3">
    <source>
        <dbReference type="Proteomes" id="UP000030993"/>
    </source>
</evidence>
<evidence type="ECO:0000256" key="1">
    <source>
        <dbReference type="SAM" id="Phobius"/>
    </source>
</evidence>
<feature type="transmembrane region" description="Helical" evidence="1">
    <location>
        <begin position="55"/>
        <end position="77"/>
    </location>
</feature>